<dbReference type="FunFam" id="1.10.287.1260:FF:000005">
    <property type="entry name" value="Mechanosensitive ion channel family protein"/>
    <property type="match status" value="1"/>
</dbReference>
<keyword evidence="5 8" id="KW-1133">Transmembrane helix</keyword>
<dbReference type="Proteomes" id="UP000367750">
    <property type="component" value="Unassembled WGS sequence"/>
</dbReference>
<organism evidence="11 12">
    <name type="scientific">Paenibacillus spiritus</name>
    <dbReference type="NCBI Taxonomy" id="2496557"/>
    <lineage>
        <taxon>Bacteria</taxon>
        <taxon>Bacillati</taxon>
        <taxon>Bacillota</taxon>
        <taxon>Bacilli</taxon>
        <taxon>Bacillales</taxon>
        <taxon>Paenibacillaceae</taxon>
        <taxon>Paenibacillus</taxon>
    </lineage>
</organism>
<dbReference type="InterPro" id="IPR045276">
    <property type="entry name" value="YbiO_bact"/>
</dbReference>
<dbReference type="PANTHER" id="PTHR30460:SF0">
    <property type="entry name" value="MODERATE CONDUCTANCE MECHANOSENSITIVE CHANNEL YBIO"/>
    <property type="match status" value="1"/>
</dbReference>
<dbReference type="Pfam" id="PF21088">
    <property type="entry name" value="MS_channel_1st"/>
    <property type="match status" value="1"/>
</dbReference>
<dbReference type="Gene3D" id="2.30.30.60">
    <property type="match status" value="1"/>
</dbReference>
<evidence type="ECO:0000256" key="1">
    <source>
        <dbReference type="ARBA" id="ARBA00004651"/>
    </source>
</evidence>
<dbReference type="InterPro" id="IPR049142">
    <property type="entry name" value="MS_channel_1st"/>
</dbReference>
<evidence type="ECO:0000256" key="2">
    <source>
        <dbReference type="ARBA" id="ARBA00008017"/>
    </source>
</evidence>
<keyword evidence="12" id="KW-1185">Reference proteome</keyword>
<feature type="compositionally biased region" description="Basic and acidic residues" evidence="7">
    <location>
        <begin position="278"/>
        <end position="292"/>
    </location>
</feature>
<comment type="similarity">
    <text evidence="2">Belongs to the MscS (TC 1.A.23) family.</text>
</comment>
<dbReference type="PANTHER" id="PTHR30460">
    <property type="entry name" value="MODERATE CONDUCTANCE MECHANOSENSITIVE CHANNEL YBIO"/>
    <property type="match status" value="1"/>
</dbReference>
<dbReference type="RefSeq" id="WP_150457893.1">
    <property type="nucleotide sequence ID" value="NZ_VYKK01000009.1"/>
</dbReference>
<dbReference type="InterPro" id="IPR010920">
    <property type="entry name" value="LSM_dom_sf"/>
</dbReference>
<evidence type="ECO:0000256" key="7">
    <source>
        <dbReference type="SAM" id="MobiDB-lite"/>
    </source>
</evidence>
<dbReference type="Gene3D" id="1.10.287.1260">
    <property type="match status" value="1"/>
</dbReference>
<comment type="caution">
    <text evidence="11">The sequence shown here is derived from an EMBL/GenBank/DDBJ whole genome shotgun (WGS) entry which is preliminary data.</text>
</comment>
<feature type="domain" description="Mechanosensitive ion channel transmembrane helices 2/3" evidence="10">
    <location>
        <begin position="86"/>
        <end position="125"/>
    </location>
</feature>
<evidence type="ECO:0000256" key="5">
    <source>
        <dbReference type="ARBA" id="ARBA00022989"/>
    </source>
</evidence>
<feature type="transmembrane region" description="Helical" evidence="8">
    <location>
        <begin position="81"/>
        <end position="100"/>
    </location>
</feature>
<dbReference type="InterPro" id="IPR011014">
    <property type="entry name" value="MscS_channel_TM-2"/>
</dbReference>
<gene>
    <name evidence="11" type="ORF">F4V43_08710</name>
</gene>
<proteinExistence type="inferred from homology"/>
<feature type="transmembrane region" description="Helical" evidence="8">
    <location>
        <begin position="31"/>
        <end position="56"/>
    </location>
</feature>
<dbReference type="InterPro" id="IPR006685">
    <property type="entry name" value="MscS_channel_2nd"/>
</dbReference>
<dbReference type="SUPFAM" id="SSF82861">
    <property type="entry name" value="Mechanosensitive channel protein MscS (YggB), transmembrane region"/>
    <property type="match status" value="1"/>
</dbReference>
<name>A0A5J5GB92_9BACL</name>
<keyword evidence="3" id="KW-1003">Cell membrane</keyword>
<comment type="subcellular location">
    <subcellularLocation>
        <location evidence="1">Cell membrane</location>
        <topology evidence="1">Multi-pass membrane protein</topology>
    </subcellularLocation>
</comment>
<evidence type="ECO:0000259" key="10">
    <source>
        <dbReference type="Pfam" id="PF21088"/>
    </source>
</evidence>
<dbReference type="Pfam" id="PF00924">
    <property type="entry name" value="MS_channel_2nd"/>
    <property type="match status" value="1"/>
</dbReference>
<dbReference type="Gene3D" id="3.30.70.100">
    <property type="match status" value="1"/>
</dbReference>
<evidence type="ECO:0000313" key="11">
    <source>
        <dbReference type="EMBL" id="KAA9005173.1"/>
    </source>
</evidence>
<protein>
    <submittedName>
        <fullName evidence="11">Mechanosensitive ion channel family protein</fullName>
    </submittedName>
</protein>
<dbReference type="InterPro" id="IPR023408">
    <property type="entry name" value="MscS_beta-dom_sf"/>
</dbReference>
<evidence type="ECO:0000256" key="4">
    <source>
        <dbReference type="ARBA" id="ARBA00022692"/>
    </source>
</evidence>
<feature type="domain" description="Mechanosensitive ion channel MscS" evidence="9">
    <location>
        <begin position="127"/>
        <end position="190"/>
    </location>
</feature>
<feature type="transmembrane region" description="Helical" evidence="8">
    <location>
        <begin position="106"/>
        <end position="128"/>
    </location>
</feature>
<dbReference type="EMBL" id="VYKK01000009">
    <property type="protein sequence ID" value="KAA9005173.1"/>
    <property type="molecule type" value="Genomic_DNA"/>
</dbReference>
<evidence type="ECO:0000259" key="9">
    <source>
        <dbReference type="Pfam" id="PF00924"/>
    </source>
</evidence>
<sequence>METLQDTVDQAVTFKDRIWNWVTDADMWANVLFAGIRIIVIFLLTRLIIKIVYGLIDQSLERKSVRSSPSSTRRFSTVGELLKNTVTVICNFIMLLLILSEFHFDLGPLIASAGVLGLAIGFGAQSLVKDVITGFFIILEDQFAVGDVIQTGSYKGTVEVIGLRTTRIIGLTGEVYIIPNGTITNVVNYSLSNAMAVVDVPVKMDQPLEETLSLISGAMQGIEERNPSVLAYPNILGIQSMTTAEYVIRVAAQTMPNQKEAAERQIHEDIKQALEQRALKQAEEAEKAKAEEEAQAQAEAEAKTKAEQSAGQERSEREAAAAQEEKKGEKNGGA</sequence>
<dbReference type="OrthoDB" id="9809206at2"/>
<feature type="compositionally biased region" description="Basic and acidic residues" evidence="7">
    <location>
        <begin position="313"/>
        <end position="334"/>
    </location>
</feature>
<keyword evidence="4 8" id="KW-0812">Transmembrane</keyword>
<dbReference type="SUPFAM" id="SSF50182">
    <property type="entry name" value="Sm-like ribonucleoproteins"/>
    <property type="match status" value="1"/>
</dbReference>
<evidence type="ECO:0000313" key="12">
    <source>
        <dbReference type="Proteomes" id="UP000367750"/>
    </source>
</evidence>
<accession>A0A5J5GB92</accession>
<evidence type="ECO:0000256" key="8">
    <source>
        <dbReference type="SAM" id="Phobius"/>
    </source>
</evidence>
<dbReference type="AlphaFoldDB" id="A0A5J5GB92"/>
<feature type="region of interest" description="Disordered" evidence="7">
    <location>
        <begin position="278"/>
        <end position="334"/>
    </location>
</feature>
<evidence type="ECO:0000256" key="6">
    <source>
        <dbReference type="ARBA" id="ARBA00023136"/>
    </source>
</evidence>
<dbReference type="GO" id="GO:0008381">
    <property type="term" value="F:mechanosensitive monoatomic ion channel activity"/>
    <property type="evidence" value="ECO:0007669"/>
    <property type="project" value="InterPro"/>
</dbReference>
<dbReference type="GO" id="GO:0005886">
    <property type="term" value="C:plasma membrane"/>
    <property type="evidence" value="ECO:0007669"/>
    <property type="project" value="UniProtKB-SubCell"/>
</dbReference>
<keyword evidence="6 8" id="KW-0472">Membrane</keyword>
<reference evidence="11 12" key="1">
    <citation type="submission" date="2019-09" db="EMBL/GenBank/DDBJ databases">
        <title>Bacillus ochoae sp. nov., Paenibacillus whitsoniae sp. nov., Paenibacillus spiritus sp. nov. Isolated from the Mars Exploration Rover during spacecraft assembly.</title>
        <authorList>
            <person name="Seuylemezian A."/>
            <person name="Vaishampayan P."/>
        </authorList>
    </citation>
    <scope>NUCLEOTIDE SEQUENCE [LARGE SCALE GENOMIC DNA]</scope>
    <source>
        <strain evidence="11 12">MER_111</strain>
    </source>
</reference>
<evidence type="ECO:0000256" key="3">
    <source>
        <dbReference type="ARBA" id="ARBA00022475"/>
    </source>
</evidence>